<dbReference type="EMBL" id="JASBWR010000086">
    <property type="protein sequence ID" value="KAJ9097409.1"/>
    <property type="molecule type" value="Genomic_DNA"/>
</dbReference>
<organism evidence="1 2">
    <name type="scientific">Naganishia cerealis</name>
    <dbReference type="NCBI Taxonomy" id="610337"/>
    <lineage>
        <taxon>Eukaryota</taxon>
        <taxon>Fungi</taxon>
        <taxon>Dikarya</taxon>
        <taxon>Basidiomycota</taxon>
        <taxon>Agaricomycotina</taxon>
        <taxon>Tremellomycetes</taxon>
        <taxon>Filobasidiales</taxon>
        <taxon>Filobasidiaceae</taxon>
        <taxon>Naganishia</taxon>
    </lineage>
</organism>
<evidence type="ECO:0000313" key="2">
    <source>
        <dbReference type="Proteomes" id="UP001241377"/>
    </source>
</evidence>
<accession>A0ACC2VEK0</accession>
<comment type="caution">
    <text evidence="1">The sequence shown here is derived from an EMBL/GenBank/DDBJ whole genome shotgun (WGS) entry which is preliminary data.</text>
</comment>
<evidence type="ECO:0000313" key="1">
    <source>
        <dbReference type="EMBL" id="KAJ9097409.1"/>
    </source>
</evidence>
<proteinExistence type="predicted"/>
<protein>
    <submittedName>
        <fullName evidence="1">Uncharacterized protein</fullName>
    </submittedName>
</protein>
<gene>
    <name evidence="1" type="ORF">QFC19_006779</name>
</gene>
<name>A0ACC2VEK0_9TREE</name>
<keyword evidence="2" id="KW-1185">Reference proteome</keyword>
<reference evidence="1" key="1">
    <citation type="submission" date="2023-04" db="EMBL/GenBank/DDBJ databases">
        <title>Draft Genome sequencing of Naganishia species isolated from polar environments using Oxford Nanopore Technology.</title>
        <authorList>
            <person name="Leo P."/>
            <person name="Venkateswaran K."/>
        </authorList>
    </citation>
    <scope>NUCLEOTIDE SEQUENCE</scope>
    <source>
        <strain evidence="1">MNA-CCFEE 5261</strain>
    </source>
</reference>
<sequence>MTPTKSTAGGAGFFDSPSMREPEKRARAGRRRHGGAATSPHAPPPPATMDDGRQSMFDPPALSSLAPHAQQQRQPNAQKSIHDSPVLSKRSTTSATAQAQGNGGATLKPNGRSVFSIPLQQPEAGTDRAATGAGGKPRTAAGKRGKKATSGGVGSTRGNDDGHPPTTTTGAGGSWYSSATLQDILDELSSRFILHLPEEELASPERVCFQIEQAHWFYEDFIREEAPTLPTYRLKDFCKIFIAHCPLLSSQWGNDAASERLEQGEPLPAKEEARRASRARRVVYWPSSDLECWKAGSSWGFPKGKMNNEEPKHLCAIREVEEETGYNCASLLNEQDYIQITMNDQEITLFVVTGVPEETEFKPQTRKEISGLALIDPLFSQAIEWFRLGELPTWSRKRIDQRPAKFFMIAPFVVPLKTWMRQMMDAAGTASDETDDVDDKVVHIDPEHHEHDQHNQFALSPSVPPATAAAQQEGITATTNGEPSVFDDLFSKFTLASEKKEVKHGAEQRQRADETRADPAMQELLGKLMMAHEGRHDGPSSSSVADERLQVDSNPLAPAVDARTTSSHIGDDSKQGKQQALMDKLMSSLGATPSKPSPSEYTQNNHPAPAPLPQNMQHVALLPSTPSKQSTAPMGIRGMDQSPRLHHPYSSINGAGLPVPTHSPALAALSGHAHPALTQPHFHGPLSGPLQPPHASNGPPVHGGYQPHTGPLSNVTSNLLNILTPPRPAGAIQFPHATNGTTGHHLPHGFPGTAMPDASAQNLGPARQPVGHMSHPTMPYSNTQPLPLAQPQHSVFGMHTSPQPPMAQTQNFASMLSPTTTEHYAPNGPLPGPIQLPLHSGMPELNRILPYQMLPAHSIETNNGYPLHGHPAPPQFQQLHSAQMFSPPHQPASVVQAHPLLSLLNPRPNVPGIGSPPMTTAKTADGLLAMLVGNGRHEGGNG</sequence>
<dbReference type="Proteomes" id="UP001241377">
    <property type="component" value="Unassembled WGS sequence"/>
</dbReference>